<dbReference type="EMBL" id="CP087164">
    <property type="protein sequence ID" value="UGS38144.1"/>
    <property type="molecule type" value="Genomic_DNA"/>
</dbReference>
<dbReference type="SMART" id="SM00240">
    <property type="entry name" value="FHA"/>
    <property type="match status" value="1"/>
</dbReference>
<dbReference type="InterPro" id="IPR000253">
    <property type="entry name" value="FHA_dom"/>
</dbReference>
<keyword evidence="1" id="KW-0597">Phosphoprotein</keyword>
<keyword evidence="4" id="KW-1185">Reference proteome</keyword>
<dbReference type="Pfam" id="PF00498">
    <property type="entry name" value="FHA"/>
    <property type="match status" value="1"/>
</dbReference>
<dbReference type="KEGG" id="sbae:DSM104329_04567"/>
<dbReference type="AlphaFoldDB" id="A0A9E7C2W6"/>
<reference evidence="3" key="1">
    <citation type="journal article" date="2022" name="Int. J. Syst. Evol. Microbiol.">
        <title>Pseudomonas aegrilactucae sp. nov. and Pseudomonas morbosilactucae sp. nov., pathogens causing bacterial rot of lettuce in Japan.</title>
        <authorList>
            <person name="Sawada H."/>
            <person name="Fujikawa T."/>
            <person name="Satou M."/>
        </authorList>
    </citation>
    <scope>NUCLEOTIDE SEQUENCE</scope>
    <source>
        <strain evidence="3">0166_1</strain>
    </source>
</reference>
<dbReference type="Gene3D" id="2.60.200.20">
    <property type="match status" value="1"/>
</dbReference>
<dbReference type="PANTHER" id="PTHR23308">
    <property type="entry name" value="NUCLEAR INHIBITOR OF PROTEIN PHOSPHATASE-1"/>
    <property type="match status" value="1"/>
</dbReference>
<evidence type="ECO:0000313" key="4">
    <source>
        <dbReference type="Proteomes" id="UP001162834"/>
    </source>
</evidence>
<dbReference type="CDD" id="cd00060">
    <property type="entry name" value="FHA"/>
    <property type="match status" value="1"/>
</dbReference>
<gene>
    <name evidence="3" type="ORF">DSM104329_04567</name>
</gene>
<evidence type="ECO:0000313" key="3">
    <source>
        <dbReference type="EMBL" id="UGS38144.1"/>
    </source>
</evidence>
<name>A0A9E7C2W6_9ACTN</name>
<sequence>MSSTLDTPDIGFRGDGAAERRPGRYLELVCGDEARRIALEQDIVHLGRGLGADLRFDVPTVSRRHAVLVQRREEVRLLDDRSVRGTFVNGRRVLAATLADGDRIALGDVVLTFHEA</sequence>
<evidence type="ECO:0000259" key="2">
    <source>
        <dbReference type="PROSITE" id="PS50006"/>
    </source>
</evidence>
<dbReference type="InterPro" id="IPR050923">
    <property type="entry name" value="Cell_Proc_Reg/RNA_Proc"/>
</dbReference>
<dbReference type="PROSITE" id="PS50006">
    <property type="entry name" value="FHA_DOMAIN"/>
    <property type="match status" value="1"/>
</dbReference>
<dbReference type="Proteomes" id="UP001162834">
    <property type="component" value="Chromosome"/>
</dbReference>
<dbReference type="SUPFAM" id="SSF49879">
    <property type="entry name" value="SMAD/FHA domain"/>
    <property type="match status" value="1"/>
</dbReference>
<dbReference type="RefSeq" id="WP_259312174.1">
    <property type="nucleotide sequence ID" value="NZ_CP087164.1"/>
</dbReference>
<organism evidence="3 4">
    <name type="scientific">Capillimicrobium parvum</name>
    <dbReference type="NCBI Taxonomy" id="2884022"/>
    <lineage>
        <taxon>Bacteria</taxon>
        <taxon>Bacillati</taxon>
        <taxon>Actinomycetota</taxon>
        <taxon>Thermoleophilia</taxon>
        <taxon>Solirubrobacterales</taxon>
        <taxon>Capillimicrobiaceae</taxon>
        <taxon>Capillimicrobium</taxon>
    </lineage>
</organism>
<accession>A0A9E7C2W6</accession>
<feature type="domain" description="FHA" evidence="2">
    <location>
        <begin position="44"/>
        <end position="93"/>
    </location>
</feature>
<evidence type="ECO:0000256" key="1">
    <source>
        <dbReference type="ARBA" id="ARBA00022553"/>
    </source>
</evidence>
<proteinExistence type="predicted"/>
<protein>
    <recommendedName>
        <fullName evidence="2">FHA domain-containing protein</fullName>
    </recommendedName>
</protein>
<dbReference type="InterPro" id="IPR008984">
    <property type="entry name" value="SMAD_FHA_dom_sf"/>
</dbReference>